<comment type="subcellular location">
    <subcellularLocation>
        <location evidence="2">Nucleus</location>
    </subcellularLocation>
</comment>
<keyword evidence="7" id="KW-0235">DNA replication</keyword>
<dbReference type="GO" id="GO:0005634">
    <property type="term" value="C:nucleus"/>
    <property type="evidence" value="ECO:0007669"/>
    <property type="project" value="UniProtKB-SubCell"/>
</dbReference>
<evidence type="ECO:0000256" key="4">
    <source>
        <dbReference type="ARBA" id="ARBA00012551"/>
    </source>
</evidence>
<dbReference type="SUPFAM" id="SSF52540">
    <property type="entry name" value="P-loop containing nucleoside triphosphate hydrolases"/>
    <property type="match status" value="1"/>
</dbReference>
<dbReference type="GO" id="GO:0005737">
    <property type="term" value="C:cytoplasm"/>
    <property type="evidence" value="ECO:0007669"/>
    <property type="project" value="TreeGrafter"/>
</dbReference>
<keyword evidence="28" id="KW-1185">Reference proteome</keyword>
<dbReference type="GO" id="GO:0046872">
    <property type="term" value="F:metal ion binding"/>
    <property type="evidence" value="ECO:0007669"/>
    <property type="project" value="UniProtKB-KW"/>
</dbReference>
<keyword evidence="15" id="KW-0067">ATP-binding</keyword>
<keyword evidence="6" id="KW-0004">4Fe-4S</keyword>
<evidence type="ECO:0000313" key="27">
    <source>
        <dbReference type="EMBL" id="KAF8483363.1"/>
    </source>
</evidence>
<dbReference type="PANTHER" id="PTHR43788:SF8">
    <property type="entry name" value="DNA-BINDING PROTEIN SMUBP-2"/>
    <property type="match status" value="1"/>
</dbReference>
<dbReference type="GO" id="GO:0043139">
    <property type="term" value="F:5'-3' DNA helicase activity"/>
    <property type="evidence" value="ECO:0007669"/>
    <property type="project" value="TreeGrafter"/>
</dbReference>
<comment type="cofactor">
    <cofactor evidence="1">
        <name>[4Fe-4S] cluster</name>
        <dbReference type="ChEBI" id="CHEBI:49883"/>
    </cofactor>
</comment>
<dbReference type="GO" id="GO:0003677">
    <property type="term" value="F:DNA binding"/>
    <property type="evidence" value="ECO:0007669"/>
    <property type="project" value="UniProtKB-KW"/>
</dbReference>
<evidence type="ECO:0000256" key="11">
    <source>
        <dbReference type="ARBA" id="ARBA00022759"/>
    </source>
</evidence>
<dbReference type="GO" id="GO:0004519">
    <property type="term" value="F:endonuclease activity"/>
    <property type="evidence" value="ECO:0007669"/>
    <property type="project" value="UniProtKB-KW"/>
</dbReference>
<evidence type="ECO:0000256" key="14">
    <source>
        <dbReference type="ARBA" id="ARBA00022806"/>
    </source>
</evidence>
<evidence type="ECO:0000256" key="13">
    <source>
        <dbReference type="ARBA" id="ARBA00022801"/>
    </source>
</evidence>
<keyword evidence="11" id="KW-0255">Endonuclease</keyword>
<protein>
    <recommendedName>
        <fullName evidence="5">DNA replication ATP-dependent helicase/nuclease DNA2</fullName>
        <ecNumber evidence="4">3.6.4.12</ecNumber>
    </recommendedName>
</protein>
<dbReference type="GO" id="GO:0051539">
    <property type="term" value="F:4 iron, 4 sulfur cluster binding"/>
    <property type="evidence" value="ECO:0007669"/>
    <property type="project" value="UniProtKB-KW"/>
</dbReference>
<evidence type="ECO:0000259" key="25">
    <source>
        <dbReference type="Pfam" id="PF13086"/>
    </source>
</evidence>
<comment type="catalytic activity">
    <reaction evidence="22">
        <text>ATP + H2O = ADP + phosphate + H(+)</text>
        <dbReference type="Rhea" id="RHEA:13065"/>
        <dbReference type="ChEBI" id="CHEBI:15377"/>
        <dbReference type="ChEBI" id="CHEBI:15378"/>
        <dbReference type="ChEBI" id="CHEBI:30616"/>
        <dbReference type="ChEBI" id="CHEBI:43474"/>
        <dbReference type="ChEBI" id="CHEBI:456216"/>
        <dbReference type="EC" id="3.6.4.12"/>
    </reaction>
</comment>
<dbReference type="CDD" id="cd22318">
    <property type="entry name" value="DNA2_N-like"/>
    <property type="match status" value="1"/>
</dbReference>
<keyword evidence="17" id="KW-0411">Iron-sulfur</keyword>
<gene>
    <name evidence="27" type="ORF">DFH94DRAFT_625982</name>
</gene>
<comment type="similarity">
    <text evidence="3">Belongs to the DNA2/NAM7 helicase family.</text>
</comment>
<evidence type="ECO:0000256" key="9">
    <source>
        <dbReference type="ARBA" id="ARBA00022723"/>
    </source>
</evidence>
<dbReference type="Pfam" id="PF13086">
    <property type="entry name" value="AAA_11"/>
    <property type="match status" value="1"/>
</dbReference>
<dbReference type="GO" id="GO:0005524">
    <property type="term" value="F:ATP binding"/>
    <property type="evidence" value="ECO:0007669"/>
    <property type="project" value="UniProtKB-KW"/>
</dbReference>
<feature type="domain" description="DNA2/NAM7 helicase helicase" evidence="25">
    <location>
        <begin position="703"/>
        <end position="794"/>
    </location>
</feature>
<evidence type="ECO:0000256" key="18">
    <source>
        <dbReference type="ARBA" id="ARBA00023125"/>
    </source>
</evidence>
<dbReference type="FunFam" id="3.40.50.300:FF:000789">
    <property type="entry name" value="DNA replication ATP-dependent helicase/nuclease DNA2"/>
    <property type="match status" value="1"/>
</dbReference>
<evidence type="ECO:0000313" key="28">
    <source>
        <dbReference type="Proteomes" id="UP000759537"/>
    </source>
</evidence>
<evidence type="ECO:0000256" key="22">
    <source>
        <dbReference type="ARBA" id="ARBA00047995"/>
    </source>
</evidence>
<dbReference type="Gene3D" id="3.40.50.300">
    <property type="entry name" value="P-loop containing nucleotide triphosphate hydrolases"/>
    <property type="match status" value="2"/>
</dbReference>
<evidence type="ECO:0000256" key="3">
    <source>
        <dbReference type="ARBA" id="ARBA00007913"/>
    </source>
</evidence>
<proteinExistence type="inferred from homology"/>
<feature type="domain" description="DNA replication factor Dna2 N-terminal" evidence="24">
    <location>
        <begin position="128"/>
        <end position="333"/>
    </location>
</feature>
<evidence type="ECO:0000256" key="21">
    <source>
        <dbReference type="ARBA" id="ARBA00023268"/>
    </source>
</evidence>
<keyword evidence="16" id="KW-0408">Iron</keyword>
<comment type="caution">
    <text evidence="27">The sequence shown here is derived from an EMBL/GenBank/DDBJ whole genome shotgun (WGS) entry which is preliminary data.</text>
</comment>
<dbReference type="InterPro" id="IPR050534">
    <property type="entry name" value="Coronavir_polyprotein_1ab"/>
</dbReference>
<keyword evidence="12" id="KW-0227">DNA damage</keyword>
<evidence type="ECO:0000256" key="6">
    <source>
        <dbReference type="ARBA" id="ARBA00022485"/>
    </source>
</evidence>
<dbReference type="InterPro" id="IPR014808">
    <property type="entry name" value="DNA_replication_fac_Dna2_N"/>
</dbReference>
<keyword evidence="20" id="KW-0539">Nucleus</keyword>
<feature type="domain" description="DNA2/NAM7 helicase-like C-terminal" evidence="26">
    <location>
        <begin position="834"/>
        <end position="1046"/>
    </location>
</feature>
<dbReference type="GO" id="GO:0016787">
    <property type="term" value="F:hydrolase activity"/>
    <property type="evidence" value="ECO:0007669"/>
    <property type="project" value="UniProtKB-KW"/>
</dbReference>
<feature type="region of interest" description="Disordered" evidence="23">
    <location>
        <begin position="1"/>
        <end position="37"/>
    </location>
</feature>
<evidence type="ECO:0000256" key="8">
    <source>
        <dbReference type="ARBA" id="ARBA00022722"/>
    </source>
</evidence>
<evidence type="ECO:0000256" key="23">
    <source>
        <dbReference type="SAM" id="MobiDB-lite"/>
    </source>
</evidence>
<reference evidence="27" key="2">
    <citation type="journal article" date="2020" name="Nat. Commun.">
        <title>Large-scale genome sequencing of mycorrhizal fungi provides insights into the early evolution of symbiotic traits.</title>
        <authorList>
            <person name="Miyauchi S."/>
            <person name="Kiss E."/>
            <person name="Kuo A."/>
            <person name="Drula E."/>
            <person name="Kohler A."/>
            <person name="Sanchez-Garcia M."/>
            <person name="Morin E."/>
            <person name="Andreopoulos B."/>
            <person name="Barry K.W."/>
            <person name="Bonito G."/>
            <person name="Buee M."/>
            <person name="Carver A."/>
            <person name="Chen C."/>
            <person name="Cichocki N."/>
            <person name="Clum A."/>
            <person name="Culley D."/>
            <person name="Crous P.W."/>
            <person name="Fauchery L."/>
            <person name="Girlanda M."/>
            <person name="Hayes R.D."/>
            <person name="Keri Z."/>
            <person name="LaButti K."/>
            <person name="Lipzen A."/>
            <person name="Lombard V."/>
            <person name="Magnuson J."/>
            <person name="Maillard F."/>
            <person name="Murat C."/>
            <person name="Nolan M."/>
            <person name="Ohm R.A."/>
            <person name="Pangilinan J."/>
            <person name="Pereira M.F."/>
            <person name="Perotto S."/>
            <person name="Peter M."/>
            <person name="Pfister S."/>
            <person name="Riley R."/>
            <person name="Sitrit Y."/>
            <person name="Stielow J.B."/>
            <person name="Szollosi G."/>
            <person name="Zifcakova L."/>
            <person name="Stursova M."/>
            <person name="Spatafora J.W."/>
            <person name="Tedersoo L."/>
            <person name="Vaario L.M."/>
            <person name="Yamada A."/>
            <person name="Yan M."/>
            <person name="Wang P."/>
            <person name="Xu J."/>
            <person name="Bruns T."/>
            <person name="Baldrian P."/>
            <person name="Vilgalys R."/>
            <person name="Dunand C."/>
            <person name="Henrissat B."/>
            <person name="Grigoriev I.V."/>
            <person name="Hibbett D."/>
            <person name="Nagy L.G."/>
            <person name="Martin F.M."/>
        </authorList>
    </citation>
    <scope>NUCLEOTIDE SEQUENCE</scope>
    <source>
        <strain evidence="27">Prilba</strain>
    </source>
</reference>
<dbReference type="GO" id="GO:0006281">
    <property type="term" value="P:DNA repair"/>
    <property type="evidence" value="ECO:0007669"/>
    <property type="project" value="UniProtKB-KW"/>
</dbReference>
<sequence>MANLLANPPVTPTRHRGLPSHKLNPIPQHSGQRIPRTPTHQLYSVGQVDIEEEVSGWSWDALSDYVPTPKKSCDSPRKTIRPAFGQVSTPPVVPKYAPDPCTRCLVRAVTDTWSDDQIIATTEPGLEHCCIILRDDWVYTDIHEAGDVVNIIGPFDLSANGQKAITVTTLENLLIHHPDTLLTPSLLASAPNCQRRPLVTSLVRALSPPSPALVYGTVLHDVVQKCLQERRWDAPWLETRVDTALSMAFGDLVRAGVTLSVAKDEILRRASGVETFGERYIGDHPKPEAVLSDTRAANGQTAILAISALHDIEEDIWSPTYGLKGKLDASVQAVVVRDQGPSFTHPAPFEIKTGRAVAGLEHRAQTLLYTLLMQERYGDSVDLGLLYYTQSEEVISVPVTRLELRALVGVRNAIAEWMARRFRGLGQQRLEGETSFLPPTINNERLCGRCYALDACMLYRRAVENVTDDVSAIADIYAEKTGHLSQLHADFFRTWERLIALEEQDMMRFKKELWTLDAGERETLGRCFADMVLDTSSSQEPVHEGASKIHKFTYRFQRRMDAGAESLLNGHMNTGDAVTISVAPDLFALCRGFILELGPKHLVLGVDHTINIPAIRERLSKSPHRLPDVKNSTAAVTFRIDKDEFSAGMGRVRENIAALFYVGGDTTRLRLVVDLAPPNFDAENELLTRARASSRCQVLARSLNAHQMLAVEKVLCSRDYTLILGMPGTGKTTVVAHLIRMLVEMGKTVLLSAYTHSAVDTILAKLDGVDFGILRLGNVDKIHPASRQYHLSARRQPTTIEEFERQFMTPRVVATTALSIDQYVRNREARKGGLDVSLFRRLSEAHPHAVVELTQQYRMNADIMLLSNKLIYNDRLSCGNQKVANQSLIPPNNAFIQWIHTPTSPCGNLCWMKELMLPNRKAVFVDTDHVPATESQVGDLVQNATEAVLVQQLTECLLRSGICAEQIGVVTLYRQQIKLLSHLLSNQPDVEILTADRSQGRDKDCIIMSMVRSNAEGTTGELVKDWRRMNVAFTRARSKLVIFGSRSTLARTPLLESFFQLMEGEGWILRLPGDAHEAHAGVLSLPDGVSTGNTHHDCLVNPKSEKEGRTIDLQGRECSKRRRINPNVGLLRDQPILRDVYNDIIDLT</sequence>
<evidence type="ECO:0000259" key="26">
    <source>
        <dbReference type="Pfam" id="PF13087"/>
    </source>
</evidence>
<keyword evidence="14" id="KW-0347">Helicase</keyword>
<evidence type="ECO:0000256" key="17">
    <source>
        <dbReference type="ARBA" id="ARBA00023014"/>
    </source>
</evidence>
<evidence type="ECO:0000256" key="7">
    <source>
        <dbReference type="ARBA" id="ARBA00022705"/>
    </source>
</evidence>
<evidence type="ECO:0000256" key="19">
    <source>
        <dbReference type="ARBA" id="ARBA00023204"/>
    </source>
</evidence>
<keyword evidence="18" id="KW-0238">DNA-binding</keyword>
<dbReference type="InterPro" id="IPR027417">
    <property type="entry name" value="P-loop_NTPase"/>
</dbReference>
<keyword evidence="13" id="KW-0378">Hydrolase</keyword>
<dbReference type="EC" id="3.6.4.12" evidence="4"/>
<dbReference type="PANTHER" id="PTHR43788">
    <property type="entry name" value="DNA2/NAM7 HELICASE FAMILY MEMBER"/>
    <property type="match status" value="1"/>
</dbReference>
<reference evidence="27" key="1">
    <citation type="submission" date="2019-10" db="EMBL/GenBank/DDBJ databases">
        <authorList>
            <consortium name="DOE Joint Genome Institute"/>
            <person name="Kuo A."/>
            <person name="Miyauchi S."/>
            <person name="Kiss E."/>
            <person name="Drula E."/>
            <person name="Kohler A."/>
            <person name="Sanchez-Garcia M."/>
            <person name="Andreopoulos B."/>
            <person name="Barry K.W."/>
            <person name="Bonito G."/>
            <person name="Buee M."/>
            <person name="Carver A."/>
            <person name="Chen C."/>
            <person name="Cichocki N."/>
            <person name="Clum A."/>
            <person name="Culley D."/>
            <person name="Crous P.W."/>
            <person name="Fauchery L."/>
            <person name="Girlanda M."/>
            <person name="Hayes R."/>
            <person name="Keri Z."/>
            <person name="LaButti K."/>
            <person name="Lipzen A."/>
            <person name="Lombard V."/>
            <person name="Magnuson J."/>
            <person name="Maillard F."/>
            <person name="Morin E."/>
            <person name="Murat C."/>
            <person name="Nolan M."/>
            <person name="Ohm R."/>
            <person name="Pangilinan J."/>
            <person name="Pereira M."/>
            <person name="Perotto S."/>
            <person name="Peter M."/>
            <person name="Riley R."/>
            <person name="Sitrit Y."/>
            <person name="Stielow B."/>
            <person name="Szollosi G."/>
            <person name="Zifcakova L."/>
            <person name="Stursova M."/>
            <person name="Spatafora J.W."/>
            <person name="Tedersoo L."/>
            <person name="Vaario L.-M."/>
            <person name="Yamada A."/>
            <person name="Yan M."/>
            <person name="Wang P."/>
            <person name="Xu J."/>
            <person name="Bruns T."/>
            <person name="Baldrian P."/>
            <person name="Vilgalys R."/>
            <person name="Henrissat B."/>
            <person name="Grigoriev I.V."/>
            <person name="Hibbett D."/>
            <person name="Nagy L.G."/>
            <person name="Martin F.M."/>
        </authorList>
    </citation>
    <scope>NUCLEOTIDE SEQUENCE</scope>
    <source>
        <strain evidence="27">Prilba</strain>
    </source>
</reference>
<evidence type="ECO:0000259" key="24">
    <source>
        <dbReference type="Pfam" id="PF08696"/>
    </source>
</evidence>
<keyword evidence="8" id="KW-0540">Nuclease</keyword>
<evidence type="ECO:0000256" key="15">
    <source>
        <dbReference type="ARBA" id="ARBA00022840"/>
    </source>
</evidence>
<dbReference type="InterPro" id="IPR011604">
    <property type="entry name" value="PDDEXK-like_dom_sf"/>
</dbReference>
<dbReference type="InterPro" id="IPR041679">
    <property type="entry name" value="DNA2/NAM7-like_C"/>
</dbReference>
<dbReference type="OrthoDB" id="6513042at2759"/>
<dbReference type="Pfam" id="PF08696">
    <property type="entry name" value="Dna2"/>
    <property type="match status" value="1"/>
</dbReference>
<keyword evidence="19" id="KW-0234">DNA repair</keyword>
<evidence type="ECO:0000256" key="20">
    <source>
        <dbReference type="ARBA" id="ARBA00023242"/>
    </source>
</evidence>
<name>A0A9P5TB52_9AGAM</name>
<keyword evidence="9" id="KW-0479">Metal-binding</keyword>
<dbReference type="CDD" id="cd18808">
    <property type="entry name" value="SF1_C_Upf1"/>
    <property type="match status" value="1"/>
</dbReference>
<keyword evidence="21" id="KW-0511">Multifunctional enzyme</keyword>
<keyword evidence="10" id="KW-0547">Nucleotide-binding</keyword>
<evidence type="ECO:0000256" key="10">
    <source>
        <dbReference type="ARBA" id="ARBA00022741"/>
    </source>
</evidence>
<evidence type="ECO:0000256" key="16">
    <source>
        <dbReference type="ARBA" id="ARBA00023004"/>
    </source>
</evidence>
<dbReference type="AlphaFoldDB" id="A0A9P5TB52"/>
<dbReference type="Pfam" id="PF13087">
    <property type="entry name" value="AAA_12"/>
    <property type="match status" value="1"/>
</dbReference>
<dbReference type="Gene3D" id="3.90.320.10">
    <property type="match status" value="1"/>
</dbReference>
<accession>A0A9P5TB52</accession>
<evidence type="ECO:0000256" key="1">
    <source>
        <dbReference type="ARBA" id="ARBA00001966"/>
    </source>
</evidence>
<dbReference type="Proteomes" id="UP000759537">
    <property type="component" value="Unassembled WGS sequence"/>
</dbReference>
<dbReference type="InterPro" id="IPR047187">
    <property type="entry name" value="SF1_C_Upf1"/>
</dbReference>
<organism evidence="27 28">
    <name type="scientific">Russula ochroleuca</name>
    <dbReference type="NCBI Taxonomy" id="152965"/>
    <lineage>
        <taxon>Eukaryota</taxon>
        <taxon>Fungi</taxon>
        <taxon>Dikarya</taxon>
        <taxon>Basidiomycota</taxon>
        <taxon>Agaricomycotina</taxon>
        <taxon>Agaricomycetes</taxon>
        <taxon>Russulales</taxon>
        <taxon>Russulaceae</taxon>
        <taxon>Russula</taxon>
    </lineage>
</organism>
<dbReference type="GO" id="GO:0006260">
    <property type="term" value="P:DNA replication"/>
    <property type="evidence" value="ECO:0007669"/>
    <property type="project" value="UniProtKB-KW"/>
</dbReference>
<dbReference type="EMBL" id="WHVB01000004">
    <property type="protein sequence ID" value="KAF8483363.1"/>
    <property type="molecule type" value="Genomic_DNA"/>
</dbReference>
<evidence type="ECO:0000256" key="2">
    <source>
        <dbReference type="ARBA" id="ARBA00004123"/>
    </source>
</evidence>
<evidence type="ECO:0000256" key="12">
    <source>
        <dbReference type="ARBA" id="ARBA00022763"/>
    </source>
</evidence>
<dbReference type="InterPro" id="IPR041677">
    <property type="entry name" value="DNA2/NAM7_AAA_11"/>
</dbReference>
<evidence type="ECO:0000256" key="5">
    <source>
        <dbReference type="ARBA" id="ARBA00021516"/>
    </source>
</evidence>